<dbReference type="Gene3D" id="1.20.1070.10">
    <property type="entry name" value="Rhodopsin 7-helix transmembrane proteins"/>
    <property type="match status" value="1"/>
</dbReference>
<dbReference type="Proteomes" id="UP000271098">
    <property type="component" value="Unassembled WGS sequence"/>
</dbReference>
<dbReference type="PANTHER" id="PTHR46709:SF8">
    <property type="entry name" value="G-PROTEIN COUPLED RECEPTORS FAMILY 1 PROFILE DOMAIN-CONTAINING PROTEIN"/>
    <property type="match status" value="1"/>
</dbReference>
<name>A0A183ECN9_9BILA</name>
<keyword evidence="1" id="KW-1133">Transmembrane helix</keyword>
<accession>A0A183ECN9</accession>
<reference evidence="4" key="1">
    <citation type="submission" date="2016-06" db="UniProtKB">
        <authorList>
            <consortium name="WormBaseParasite"/>
        </authorList>
    </citation>
    <scope>IDENTIFICATION</scope>
</reference>
<dbReference type="WBParaSite" id="GPUH_0001875501-mRNA-1">
    <property type="protein sequence ID" value="GPUH_0001875501-mRNA-1"/>
    <property type="gene ID" value="GPUH_0001875501"/>
</dbReference>
<sequence length="67" mass="7503">MVLVGGIGTTIALIGFMENILVFYTFISSKALRHRNLVHLTCLSACDVFICFSYIEIMSMQVIQELS</sequence>
<proteinExistence type="predicted"/>
<evidence type="ECO:0000313" key="4">
    <source>
        <dbReference type="WBParaSite" id="GPUH_0001875501-mRNA-1"/>
    </source>
</evidence>
<reference evidence="2 3" key="2">
    <citation type="submission" date="2018-11" db="EMBL/GenBank/DDBJ databases">
        <authorList>
            <consortium name="Pathogen Informatics"/>
        </authorList>
    </citation>
    <scope>NUCLEOTIDE SEQUENCE [LARGE SCALE GENOMIC DNA]</scope>
</reference>
<keyword evidence="1" id="KW-0812">Transmembrane</keyword>
<dbReference type="SUPFAM" id="SSF81321">
    <property type="entry name" value="Family A G protein-coupled receptor-like"/>
    <property type="match status" value="1"/>
</dbReference>
<organism evidence="4">
    <name type="scientific">Gongylonema pulchrum</name>
    <dbReference type="NCBI Taxonomy" id="637853"/>
    <lineage>
        <taxon>Eukaryota</taxon>
        <taxon>Metazoa</taxon>
        <taxon>Ecdysozoa</taxon>
        <taxon>Nematoda</taxon>
        <taxon>Chromadorea</taxon>
        <taxon>Rhabditida</taxon>
        <taxon>Spirurina</taxon>
        <taxon>Spiruromorpha</taxon>
        <taxon>Spiruroidea</taxon>
        <taxon>Gongylonematidae</taxon>
        <taxon>Gongylonema</taxon>
    </lineage>
</organism>
<evidence type="ECO:0000313" key="2">
    <source>
        <dbReference type="EMBL" id="VDN32349.1"/>
    </source>
</evidence>
<keyword evidence="3" id="KW-1185">Reference proteome</keyword>
<protein>
    <submittedName>
        <fullName evidence="4">G_PROTEIN_RECEP_F1_2 domain-containing protein</fullName>
    </submittedName>
</protein>
<feature type="transmembrane region" description="Helical" evidence="1">
    <location>
        <begin position="38"/>
        <end position="57"/>
    </location>
</feature>
<feature type="transmembrane region" description="Helical" evidence="1">
    <location>
        <begin position="6"/>
        <end position="26"/>
    </location>
</feature>
<gene>
    <name evidence="2" type="ORF">GPUH_LOCUS18730</name>
</gene>
<dbReference type="OrthoDB" id="5799915at2759"/>
<evidence type="ECO:0000256" key="1">
    <source>
        <dbReference type="SAM" id="Phobius"/>
    </source>
</evidence>
<evidence type="ECO:0000313" key="3">
    <source>
        <dbReference type="Proteomes" id="UP000271098"/>
    </source>
</evidence>
<dbReference type="PANTHER" id="PTHR46709">
    <property type="entry name" value="PROTEIN CBG23488-RELATED"/>
    <property type="match status" value="1"/>
</dbReference>
<dbReference type="AlphaFoldDB" id="A0A183ECN9"/>
<keyword evidence="1" id="KW-0472">Membrane</keyword>
<dbReference type="EMBL" id="UYRT01087248">
    <property type="protein sequence ID" value="VDN32349.1"/>
    <property type="molecule type" value="Genomic_DNA"/>
</dbReference>